<evidence type="ECO:0000313" key="1">
    <source>
        <dbReference type="EMBL" id="SFQ21666.1"/>
    </source>
</evidence>
<dbReference type="Proteomes" id="UP000198727">
    <property type="component" value="Unassembled WGS sequence"/>
</dbReference>
<dbReference type="AlphaFoldDB" id="A0A1I5WQL0"/>
<protein>
    <submittedName>
        <fullName evidence="1">Uncharacterized protein</fullName>
    </submittedName>
</protein>
<sequence length="232" mass="23686">MPRSVLVTAVVAALVTAGALGGAVVLRPGAQPNDARPPDGAPTRAVDARCPPESCQVLASTEVAGTVVALLADSDGGSGRVRFGGQARGLVVETMVTTMGARLTGDSLRCAEGARPVCLVRGAVDGGAVGEVLVSAGTGEGTWRAAERLYFSDAGYLSLDDVTGDGVAEVVVVRHDCAPDAAPARCRVAPVVAQVFDLGGTEVGCTRRHTAPSGLRGWPEVEVRRSDLRDCR</sequence>
<dbReference type="EMBL" id="FOWW01000005">
    <property type="protein sequence ID" value="SFQ21666.1"/>
    <property type="molecule type" value="Genomic_DNA"/>
</dbReference>
<name>A0A1I5WQL0_9PSEU</name>
<reference evidence="2" key="1">
    <citation type="submission" date="2016-10" db="EMBL/GenBank/DDBJ databases">
        <authorList>
            <person name="Varghese N."/>
            <person name="Submissions S."/>
        </authorList>
    </citation>
    <scope>NUCLEOTIDE SEQUENCE [LARGE SCALE GENOMIC DNA]</scope>
    <source>
        <strain evidence="2">CGMCC 4.5579</strain>
    </source>
</reference>
<organism evidence="1 2">
    <name type="scientific">Amycolatopsis arida</name>
    <dbReference type="NCBI Taxonomy" id="587909"/>
    <lineage>
        <taxon>Bacteria</taxon>
        <taxon>Bacillati</taxon>
        <taxon>Actinomycetota</taxon>
        <taxon>Actinomycetes</taxon>
        <taxon>Pseudonocardiales</taxon>
        <taxon>Pseudonocardiaceae</taxon>
        <taxon>Amycolatopsis</taxon>
    </lineage>
</organism>
<keyword evidence="2" id="KW-1185">Reference proteome</keyword>
<proteinExistence type="predicted"/>
<dbReference type="STRING" id="587909.SAMN05421810_105210"/>
<accession>A0A1I5WQL0</accession>
<gene>
    <name evidence="1" type="ORF">SAMN05421810_105210</name>
</gene>
<evidence type="ECO:0000313" key="2">
    <source>
        <dbReference type="Proteomes" id="UP000198727"/>
    </source>
</evidence>